<proteinExistence type="predicted"/>
<reference evidence="2" key="1">
    <citation type="submission" date="2021-10" db="EMBL/GenBank/DDBJ databases">
        <title>De novo Genome Assembly of Clathrus columnatus (Basidiomycota, Fungi) Using Illumina and Nanopore Sequence Data.</title>
        <authorList>
            <person name="Ogiso-Tanaka E."/>
            <person name="Itagaki H."/>
            <person name="Hosoya T."/>
            <person name="Hosaka K."/>
        </authorList>
    </citation>
    <scope>NUCLEOTIDE SEQUENCE</scope>
    <source>
        <strain evidence="2">MO-923</strain>
    </source>
</reference>
<evidence type="ECO:0000256" key="1">
    <source>
        <dbReference type="SAM" id="Phobius"/>
    </source>
</evidence>
<gene>
    <name evidence="2" type="ORF">Clacol_004372</name>
</gene>
<keyword evidence="3" id="KW-1185">Reference proteome</keyword>
<accession>A0AAV5ACC4</accession>
<dbReference type="Proteomes" id="UP001050691">
    <property type="component" value="Unassembled WGS sequence"/>
</dbReference>
<keyword evidence="1" id="KW-0812">Transmembrane</keyword>
<comment type="caution">
    <text evidence="2">The sequence shown here is derived from an EMBL/GenBank/DDBJ whole genome shotgun (WGS) entry which is preliminary data.</text>
</comment>
<evidence type="ECO:0000313" key="2">
    <source>
        <dbReference type="EMBL" id="GJJ10146.1"/>
    </source>
</evidence>
<feature type="transmembrane region" description="Helical" evidence="1">
    <location>
        <begin position="12"/>
        <end position="35"/>
    </location>
</feature>
<evidence type="ECO:0000313" key="3">
    <source>
        <dbReference type="Proteomes" id="UP001050691"/>
    </source>
</evidence>
<dbReference type="EMBL" id="BPWL01000005">
    <property type="protein sequence ID" value="GJJ10146.1"/>
    <property type="molecule type" value="Genomic_DNA"/>
</dbReference>
<protein>
    <submittedName>
        <fullName evidence="2">Uncharacterized protein</fullName>
    </submittedName>
</protein>
<name>A0AAV5ACC4_9AGAM</name>
<keyword evidence="1" id="KW-0472">Membrane</keyword>
<keyword evidence="1" id="KW-1133">Transmembrane helix</keyword>
<dbReference type="AlphaFoldDB" id="A0AAV5ACC4"/>
<organism evidence="2 3">
    <name type="scientific">Clathrus columnatus</name>
    <dbReference type="NCBI Taxonomy" id="1419009"/>
    <lineage>
        <taxon>Eukaryota</taxon>
        <taxon>Fungi</taxon>
        <taxon>Dikarya</taxon>
        <taxon>Basidiomycota</taxon>
        <taxon>Agaricomycotina</taxon>
        <taxon>Agaricomycetes</taxon>
        <taxon>Phallomycetidae</taxon>
        <taxon>Phallales</taxon>
        <taxon>Clathraceae</taxon>
        <taxon>Clathrus</taxon>
    </lineage>
</organism>
<sequence>MPSTTVGSPITLHILVLVSNIAVIISDILAFLEVIRQIWGLWREKQNHPLQSIQTVIDRLHGSIIADMGERTDQVDVETSLGEEDHGQWTV</sequence>